<keyword evidence="5 12" id="KW-0436">Ligase</keyword>
<proteinExistence type="inferred from homology"/>
<comment type="cofactor">
    <cofactor evidence="2">
        <name>Mg(2+)</name>
        <dbReference type="ChEBI" id="CHEBI:18420"/>
    </cofactor>
</comment>
<keyword evidence="6 13" id="KW-0547">Nucleotide-binding</keyword>
<dbReference type="NCBIfam" id="TIGR00877">
    <property type="entry name" value="purD"/>
    <property type="match status" value="1"/>
</dbReference>
<keyword evidence="16" id="KW-1185">Reference proteome</keyword>
<evidence type="ECO:0000256" key="2">
    <source>
        <dbReference type="ARBA" id="ARBA00001946"/>
    </source>
</evidence>
<dbReference type="Gene3D" id="3.30.1490.20">
    <property type="entry name" value="ATP-grasp fold, A domain"/>
    <property type="match status" value="1"/>
</dbReference>
<evidence type="ECO:0000256" key="10">
    <source>
        <dbReference type="ARBA" id="ARBA00042242"/>
    </source>
</evidence>
<dbReference type="SUPFAM" id="SSF52440">
    <property type="entry name" value="PreATP-grasp domain"/>
    <property type="match status" value="1"/>
</dbReference>
<dbReference type="AlphaFoldDB" id="A0A4U1JBA5"/>
<dbReference type="GO" id="GO:0009113">
    <property type="term" value="P:purine nucleobase biosynthetic process"/>
    <property type="evidence" value="ECO:0007669"/>
    <property type="project" value="InterPro"/>
</dbReference>
<dbReference type="PANTHER" id="PTHR43472">
    <property type="entry name" value="PHOSPHORIBOSYLAMINE--GLYCINE LIGASE"/>
    <property type="match status" value="1"/>
</dbReference>
<dbReference type="Gene3D" id="3.40.50.20">
    <property type="match status" value="1"/>
</dbReference>
<keyword evidence="7 12" id="KW-0658">Purine biosynthesis</keyword>
<dbReference type="SUPFAM" id="SSF51246">
    <property type="entry name" value="Rudiment single hybrid motif"/>
    <property type="match status" value="1"/>
</dbReference>
<dbReference type="Gene3D" id="3.30.470.20">
    <property type="entry name" value="ATP-grasp fold, B domain"/>
    <property type="match status" value="1"/>
</dbReference>
<organism evidence="15 16">
    <name type="scientific">Polyangium fumosum</name>
    <dbReference type="NCBI Taxonomy" id="889272"/>
    <lineage>
        <taxon>Bacteria</taxon>
        <taxon>Pseudomonadati</taxon>
        <taxon>Myxococcota</taxon>
        <taxon>Polyangia</taxon>
        <taxon>Polyangiales</taxon>
        <taxon>Polyangiaceae</taxon>
        <taxon>Polyangium</taxon>
    </lineage>
</organism>
<dbReference type="PROSITE" id="PS00184">
    <property type="entry name" value="GARS"/>
    <property type="match status" value="1"/>
</dbReference>
<sequence>MSLIALARGVTFRSREVGARGSRRTVNQRASGSERSSGRRVLVLGSGAREHALARAISRSSTTAEVVVAPGNAGTMDEGGADAAPIRSIEGARLDPADVVALAQREAVDLVVVGPEGPLCAGVADALGAAGIRVFGPSAEASQLEGSKAFMKQFAARHRIPTADFEIVTDMVAAEAEIRRRGAPVVVKADGLCAGKGVVVAQTEAEAIEAAHAMLVERRFGDAGRVVVIEEALVGEEASVLAVTDGTSLLVLPVARDHKRVFDGDRGPNTGGMGVFAPSPHVGPELLARIEREILRPTIDGMRAEGRPFRGVLFAGLMITPAGDPLLLEHNVRFGDPECEALVALLDGDLAAMCASVAHGKLDPTAVRVAPGRSAVVVVLAAAGYPGTPRAGDVIRGLDEAAKVPGVVVHHAGTKRSAEGIVTAGGRVLAVTAVGASILEARERAYEAARRISFAGGHFRTDIGASVIAAAR</sequence>
<evidence type="ECO:0000259" key="14">
    <source>
        <dbReference type="PROSITE" id="PS50975"/>
    </source>
</evidence>
<evidence type="ECO:0000256" key="8">
    <source>
        <dbReference type="ARBA" id="ARBA00022840"/>
    </source>
</evidence>
<dbReference type="SMART" id="SM01210">
    <property type="entry name" value="GARS_C"/>
    <property type="match status" value="1"/>
</dbReference>
<evidence type="ECO:0000256" key="6">
    <source>
        <dbReference type="ARBA" id="ARBA00022741"/>
    </source>
</evidence>
<evidence type="ECO:0000256" key="4">
    <source>
        <dbReference type="ARBA" id="ARBA00013255"/>
    </source>
</evidence>
<evidence type="ECO:0000256" key="7">
    <source>
        <dbReference type="ARBA" id="ARBA00022755"/>
    </source>
</evidence>
<dbReference type="Pfam" id="PF02843">
    <property type="entry name" value="GARS_C"/>
    <property type="match status" value="1"/>
</dbReference>
<reference evidence="15 16" key="1">
    <citation type="submission" date="2019-04" db="EMBL/GenBank/DDBJ databases">
        <authorList>
            <person name="Li Y."/>
            <person name="Wang J."/>
        </authorList>
    </citation>
    <scope>NUCLEOTIDE SEQUENCE [LARGE SCALE GENOMIC DNA]</scope>
    <source>
        <strain evidence="15 16">DSM 14668</strain>
    </source>
</reference>
<dbReference type="EC" id="6.3.4.13" evidence="4 12"/>
<comment type="pathway">
    <text evidence="3 12">Purine metabolism; IMP biosynthesis via de novo pathway; N(1)-(5-phospho-D-ribosyl)glycinamide from 5-phospho-alpha-D-ribose 1-diphosphate: step 2/2.</text>
</comment>
<dbReference type="EMBL" id="SSMQ01000018">
    <property type="protein sequence ID" value="TKD06632.1"/>
    <property type="molecule type" value="Genomic_DNA"/>
</dbReference>
<evidence type="ECO:0000256" key="11">
    <source>
        <dbReference type="ARBA" id="ARBA00042864"/>
    </source>
</evidence>
<dbReference type="InterPro" id="IPR020560">
    <property type="entry name" value="PRibGlycinamide_synth_C-dom"/>
</dbReference>
<evidence type="ECO:0000256" key="3">
    <source>
        <dbReference type="ARBA" id="ARBA00005174"/>
    </source>
</evidence>
<comment type="cofactor">
    <cofactor evidence="1">
        <name>Mn(2+)</name>
        <dbReference type="ChEBI" id="CHEBI:29035"/>
    </cofactor>
</comment>
<dbReference type="InterPro" id="IPR020559">
    <property type="entry name" value="PRibGlycinamide_synth_CS"/>
</dbReference>
<evidence type="ECO:0000256" key="1">
    <source>
        <dbReference type="ARBA" id="ARBA00001936"/>
    </source>
</evidence>
<dbReference type="InterPro" id="IPR013815">
    <property type="entry name" value="ATP_grasp_subdomain_1"/>
</dbReference>
<evidence type="ECO:0000256" key="12">
    <source>
        <dbReference type="HAMAP-Rule" id="MF_00138"/>
    </source>
</evidence>
<evidence type="ECO:0000256" key="9">
    <source>
        <dbReference type="ARBA" id="ARBA00038345"/>
    </source>
</evidence>
<dbReference type="OrthoDB" id="9807240at2"/>
<feature type="domain" description="ATP-grasp" evidence="14">
    <location>
        <begin position="152"/>
        <end position="359"/>
    </location>
</feature>
<dbReference type="SMART" id="SM01209">
    <property type="entry name" value="GARS_A"/>
    <property type="match status" value="1"/>
</dbReference>
<dbReference type="PANTHER" id="PTHR43472:SF1">
    <property type="entry name" value="PHOSPHORIBOSYLAMINE--GLYCINE LIGASE, CHLOROPLASTIC"/>
    <property type="match status" value="1"/>
</dbReference>
<evidence type="ECO:0000313" key="15">
    <source>
        <dbReference type="EMBL" id="TKD06632.1"/>
    </source>
</evidence>
<dbReference type="InterPro" id="IPR037123">
    <property type="entry name" value="PRibGlycinamide_synth_C_sf"/>
</dbReference>
<dbReference type="GO" id="GO:0005524">
    <property type="term" value="F:ATP binding"/>
    <property type="evidence" value="ECO:0007669"/>
    <property type="project" value="UniProtKB-UniRule"/>
</dbReference>
<dbReference type="Gene3D" id="3.90.600.10">
    <property type="entry name" value="Phosphoribosylglycinamide synthetase, C-terminal domain"/>
    <property type="match status" value="1"/>
</dbReference>
<dbReference type="InterPro" id="IPR020561">
    <property type="entry name" value="PRibGlycinamid_synth_ATP-grasp"/>
</dbReference>
<dbReference type="Proteomes" id="UP000309215">
    <property type="component" value="Unassembled WGS sequence"/>
</dbReference>
<dbReference type="GO" id="GO:0046872">
    <property type="term" value="F:metal ion binding"/>
    <property type="evidence" value="ECO:0007669"/>
    <property type="project" value="InterPro"/>
</dbReference>
<dbReference type="InterPro" id="IPR020562">
    <property type="entry name" value="PRibGlycinamide_synth_N"/>
</dbReference>
<evidence type="ECO:0000256" key="5">
    <source>
        <dbReference type="ARBA" id="ARBA00022598"/>
    </source>
</evidence>
<accession>A0A4U1JBA5</accession>
<dbReference type="GO" id="GO:0006189">
    <property type="term" value="P:'de novo' IMP biosynthetic process"/>
    <property type="evidence" value="ECO:0007669"/>
    <property type="project" value="UniProtKB-UniRule"/>
</dbReference>
<comment type="caution">
    <text evidence="15">The sequence shown here is derived from an EMBL/GenBank/DDBJ whole genome shotgun (WGS) entry which is preliminary data.</text>
</comment>
<dbReference type="SUPFAM" id="SSF56059">
    <property type="entry name" value="Glutathione synthetase ATP-binding domain-like"/>
    <property type="match status" value="1"/>
</dbReference>
<name>A0A4U1JBA5_9BACT</name>
<evidence type="ECO:0000313" key="16">
    <source>
        <dbReference type="Proteomes" id="UP000309215"/>
    </source>
</evidence>
<dbReference type="Pfam" id="PF01071">
    <property type="entry name" value="GARS_A"/>
    <property type="match status" value="1"/>
</dbReference>
<evidence type="ECO:0000256" key="13">
    <source>
        <dbReference type="PROSITE-ProRule" id="PRU00409"/>
    </source>
</evidence>
<gene>
    <name evidence="12 15" type="primary">purD</name>
    <name evidence="15" type="ORF">E8A74_19195</name>
</gene>
<dbReference type="UniPathway" id="UPA00074">
    <property type="reaction ID" value="UER00125"/>
</dbReference>
<dbReference type="InterPro" id="IPR016185">
    <property type="entry name" value="PreATP-grasp_dom_sf"/>
</dbReference>
<comment type="catalytic activity">
    <reaction evidence="12">
        <text>5-phospho-beta-D-ribosylamine + glycine + ATP = N(1)-(5-phospho-beta-D-ribosyl)glycinamide + ADP + phosphate + H(+)</text>
        <dbReference type="Rhea" id="RHEA:17453"/>
        <dbReference type="ChEBI" id="CHEBI:15378"/>
        <dbReference type="ChEBI" id="CHEBI:30616"/>
        <dbReference type="ChEBI" id="CHEBI:43474"/>
        <dbReference type="ChEBI" id="CHEBI:57305"/>
        <dbReference type="ChEBI" id="CHEBI:58681"/>
        <dbReference type="ChEBI" id="CHEBI:143788"/>
        <dbReference type="ChEBI" id="CHEBI:456216"/>
        <dbReference type="EC" id="6.3.4.13"/>
    </reaction>
</comment>
<dbReference type="GO" id="GO:0004637">
    <property type="term" value="F:phosphoribosylamine-glycine ligase activity"/>
    <property type="evidence" value="ECO:0007669"/>
    <property type="project" value="UniProtKB-UniRule"/>
</dbReference>
<dbReference type="InterPro" id="IPR011054">
    <property type="entry name" value="Rudment_hybrid_motif"/>
</dbReference>
<protein>
    <recommendedName>
        <fullName evidence="4 12">Phosphoribosylamine--glycine ligase</fullName>
        <ecNumber evidence="4 12">6.3.4.13</ecNumber>
    </recommendedName>
    <alternativeName>
        <fullName evidence="12">GARS</fullName>
    </alternativeName>
    <alternativeName>
        <fullName evidence="10 12">Glycinamide ribonucleotide synthetase</fullName>
    </alternativeName>
    <alternativeName>
        <fullName evidence="11 12">Phosphoribosylglycinamide synthetase</fullName>
    </alternativeName>
</protein>
<dbReference type="Pfam" id="PF02844">
    <property type="entry name" value="GARS_N"/>
    <property type="match status" value="1"/>
</dbReference>
<dbReference type="InterPro" id="IPR000115">
    <property type="entry name" value="PRibGlycinamide_synth"/>
</dbReference>
<dbReference type="HAMAP" id="MF_00138">
    <property type="entry name" value="GARS"/>
    <property type="match status" value="1"/>
</dbReference>
<dbReference type="PROSITE" id="PS50975">
    <property type="entry name" value="ATP_GRASP"/>
    <property type="match status" value="1"/>
</dbReference>
<comment type="similarity">
    <text evidence="9 12">Belongs to the GARS family.</text>
</comment>
<dbReference type="InterPro" id="IPR011761">
    <property type="entry name" value="ATP-grasp"/>
</dbReference>
<keyword evidence="8 13" id="KW-0067">ATP-binding</keyword>